<dbReference type="PRINTS" id="PR00364">
    <property type="entry name" value="DISEASERSIST"/>
</dbReference>
<keyword evidence="4" id="KW-0067">ATP-binding</keyword>
<evidence type="ECO:0000256" key="3">
    <source>
        <dbReference type="ARBA" id="ARBA00022821"/>
    </source>
</evidence>
<dbReference type="Gramene" id="KOM57986">
    <property type="protein sequence ID" value="KOM57986"/>
    <property type="gene ID" value="LR48_Vigan11g101900"/>
</dbReference>
<keyword evidence="2" id="KW-0547">Nucleotide-binding</keyword>
<dbReference type="SMART" id="SM00382">
    <property type="entry name" value="AAA"/>
    <property type="match status" value="1"/>
</dbReference>
<evidence type="ECO:0000256" key="5">
    <source>
        <dbReference type="SAM" id="MobiDB-lite"/>
    </source>
</evidence>
<feature type="region of interest" description="Disordered" evidence="5">
    <location>
        <begin position="284"/>
        <end position="314"/>
    </location>
</feature>
<proteinExistence type="inferred from homology"/>
<feature type="compositionally biased region" description="Basic and acidic residues" evidence="5">
    <location>
        <begin position="295"/>
        <end position="314"/>
    </location>
</feature>
<dbReference type="InterPro" id="IPR042197">
    <property type="entry name" value="Apaf_helical"/>
</dbReference>
<dbReference type="Gene3D" id="1.10.8.430">
    <property type="entry name" value="Helical domain of apoptotic protease-activating factors"/>
    <property type="match status" value="1"/>
</dbReference>
<dbReference type="GO" id="GO:0043531">
    <property type="term" value="F:ADP binding"/>
    <property type="evidence" value="ECO:0007669"/>
    <property type="project" value="InterPro"/>
</dbReference>
<dbReference type="Pfam" id="PF23247">
    <property type="entry name" value="LRR_RPS2"/>
    <property type="match status" value="4"/>
</dbReference>
<dbReference type="EMBL" id="CM003381">
    <property type="protein sequence ID" value="KOM57986.1"/>
    <property type="molecule type" value="Genomic_DNA"/>
</dbReference>
<gene>
    <name evidence="7" type="ORF">LR48_Vigan11g101900</name>
</gene>
<evidence type="ECO:0000256" key="2">
    <source>
        <dbReference type="ARBA" id="ARBA00022741"/>
    </source>
</evidence>
<dbReference type="STRING" id="3914.A0A0L9VSE9"/>
<evidence type="ECO:0000259" key="6">
    <source>
        <dbReference type="SMART" id="SM00382"/>
    </source>
</evidence>
<evidence type="ECO:0000313" key="8">
    <source>
        <dbReference type="Proteomes" id="UP000053144"/>
    </source>
</evidence>
<dbReference type="SUPFAM" id="SSF52540">
    <property type="entry name" value="P-loop containing nucleoside triphosphate hydrolases"/>
    <property type="match status" value="1"/>
</dbReference>
<dbReference type="PANTHER" id="PTHR33463:SF196">
    <property type="entry name" value="NB-ARC DOMAIN DISEASE RESISTANCE PROTEIN"/>
    <property type="match status" value="1"/>
</dbReference>
<dbReference type="PANTHER" id="PTHR33463">
    <property type="entry name" value="NB-ARC DOMAIN-CONTAINING PROTEIN-RELATED"/>
    <property type="match status" value="1"/>
</dbReference>
<protein>
    <recommendedName>
        <fullName evidence="6">AAA+ ATPase domain-containing protein</fullName>
    </recommendedName>
</protein>
<dbReference type="InterPro" id="IPR050905">
    <property type="entry name" value="Plant_NBS-LRR"/>
</dbReference>
<evidence type="ECO:0000256" key="1">
    <source>
        <dbReference type="ARBA" id="ARBA00008894"/>
    </source>
</evidence>
<dbReference type="Pfam" id="PF00931">
    <property type="entry name" value="NB-ARC"/>
    <property type="match status" value="1"/>
</dbReference>
<dbReference type="InterPro" id="IPR003593">
    <property type="entry name" value="AAA+_ATPase"/>
</dbReference>
<comment type="similarity">
    <text evidence="1">Belongs to the disease resistance NB-LRR family.</text>
</comment>
<evidence type="ECO:0000313" key="7">
    <source>
        <dbReference type="EMBL" id="KOM57986.1"/>
    </source>
</evidence>
<dbReference type="InterPro" id="IPR002182">
    <property type="entry name" value="NB-ARC"/>
</dbReference>
<dbReference type="Proteomes" id="UP000053144">
    <property type="component" value="Chromosome 11"/>
</dbReference>
<accession>A0A0L9VSE9</accession>
<dbReference type="GO" id="GO:0005524">
    <property type="term" value="F:ATP binding"/>
    <property type="evidence" value="ECO:0007669"/>
    <property type="project" value="UniProtKB-KW"/>
</dbReference>
<dbReference type="InterPro" id="IPR027417">
    <property type="entry name" value="P-loop_NTPase"/>
</dbReference>
<dbReference type="Gene3D" id="3.80.10.10">
    <property type="entry name" value="Ribonuclease Inhibitor"/>
    <property type="match status" value="4"/>
</dbReference>
<feature type="domain" description="AAA+ ATPase" evidence="6">
    <location>
        <begin position="177"/>
        <end position="366"/>
    </location>
</feature>
<dbReference type="InterPro" id="IPR057135">
    <property type="entry name" value="At4g27190-like_LRR"/>
</dbReference>
<dbReference type="SUPFAM" id="SSF52047">
    <property type="entry name" value="RNI-like"/>
    <property type="match status" value="3"/>
</dbReference>
<keyword evidence="3" id="KW-0611">Plant defense</keyword>
<organism evidence="7 8">
    <name type="scientific">Phaseolus angularis</name>
    <name type="common">Azuki bean</name>
    <name type="synonym">Vigna angularis</name>
    <dbReference type="NCBI Taxonomy" id="3914"/>
    <lineage>
        <taxon>Eukaryota</taxon>
        <taxon>Viridiplantae</taxon>
        <taxon>Streptophyta</taxon>
        <taxon>Embryophyta</taxon>
        <taxon>Tracheophyta</taxon>
        <taxon>Spermatophyta</taxon>
        <taxon>Magnoliopsida</taxon>
        <taxon>eudicotyledons</taxon>
        <taxon>Gunneridae</taxon>
        <taxon>Pentapetalae</taxon>
        <taxon>rosids</taxon>
        <taxon>fabids</taxon>
        <taxon>Fabales</taxon>
        <taxon>Fabaceae</taxon>
        <taxon>Papilionoideae</taxon>
        <taxon>50 kb inversion clade</taxon>
        <taxon>NPAAA clade</taxon>
        <taxon>indigoferoid/millettioid clade</taxon>
        <taxon>Phaseoleae</taxon>
        <taxon>Vigna</taxon>
    </lineage>
</organism>
<evidence type="ECO:0000256" key="4">
    <source>
        <dbReference type="ARBA" id="ARBA00022840"/>
    </source>
</evidence>
<dbReference type="InterPro" id="IPR032675">
    <property type="entry name" value="LRR_dom_sf"/>
</dbReference>
<reference evidence="8" key="1">
    <citation type="journal article" date="2015" name="Proc. Natl. Acad. Sci. U.S.A.">
        <title>Genome sequencing of adzuki bean (Vigna angularis) provides insight into high starch and low fat accumulation and domestication.</title>
        <authorList>
            <person name="Yang K."/>
            <person name="Tian Z."/>
            <person name="Chen C."/>
            <person name="Luo L."/>
            <person name="Zhao B."/>
            <person name="Wang Z."/>
            <person name="Yu L."/>
            <person name="Li Y."/>
            <person name="Sun Y."/>
            <person name="Li W."/>
            <person name="Chen Y."/>
            <person name="Li Y."/>
            <person name="Zhang Y."/>
            <person name="Ai D."/>
            <person name="Zhao J."/>
            <person name="Shang C."/>
            <person name="Ma Y."/>
            <person name="Wu B."/>
            <person name="Wang M."/>
            <person name="Gao L."/>
            <person name="Sun D."/>
            <person name="Zhang P."/>
            <person name="Guo F."/>
            <person name="Wang W."/>
            <person name="Li Y."/>
            <person name="Wang J."/>
            <person name="Varshney R.K."/>
            <person name="Wang J."/>
            <person name="Ling H.Q."/>
            <person name="Wan P."/>
        </authorList>
    </citation>
    <scope>NUCLEOTIDE SEQUENCE</scope>
    <source>
        <strain evidence="8">cv. Jingnong 6</strain>
    </source>
</reference>
<sequence length="1823" mass="209910">MDCLGPFNKSIEEVITFVWKHGVRHLTYIIHYNKNVLELKDSVKGLIFEQERIDHECDQAAKNLQNIEGKVIEWIQKVREIRTTVEDFENNNGHQKARFLNCYVFPYLWNRHRLGRKAKKFELDVKKLIDESPKFDEISYRQDVASNDTTLYNYGYVEFGSTKSIMEKIMTELKDSSVRMIGIYGPGGVGKSTLIKEIGRKAKDSKLFDLVVKVEITANPNLQKIQEEIAYVLGLRLEGEGENVRADCLRRRLKKEKGNTLLIFDDLWEKLDLNKLGIPLDDDDDDDDLSNENKNLNDQKLEKNNDKKDPSRKVLKTEKIRSGHKGCKILLTSRDKKVLCVDMNVKSTFFLKALDEKDALVLFQKLSGIHNKMSDSKQEIVMKYCAGLPMAIVSVARALRNTSESVWEATMEQLKKQYLVGEQTPMDISVKVSYDHLENEEIKSIFLLCAQMGHQPLIMDLLKYSFGLGILEGVSSIWEARDIIKTSIQKLKDSGLLLDESSNNHFNMHDMVRDAALSIAHKHHNVFTLRNGKLDDWPELESCTSISICNSDIIDEFPAFINCPQLKFFQIDTKDPSLKIPEGFFTAMKNMRVLIMTGFHMSKLPYSIQCLFKLRMLCLEQCTLDCNLSMVGQLKKLRILSFSGSQLKSLPAELQCLDKLRLLDISDCSKLNIIPPNLISSLTCLEELYIRKSLIKVLEEEETNKGQDLFLSELRNLHQLKVVDLSISCVSLLPNHLFFDSLKDYKIVIGHFESFSVGEFRMPDKFEAFRVLALQLKDDIDIHSQESIKFLFKTVQSLLLGKIAGVENVVNDLNIEGFPDLKHLSIVNNNEIKYVNSTKLSNYANVFPNLESLRIYNLENLEMICNGPVTVASFDKLKAIKVEMCYQLKNLFSFNMIKYPIGAEISEISECSSYMNKFLTSIEMIEVCECGSLKEILQIPMDYGKVELLKLHTLSLQSLPKFTCFYTEVKKSFWPPLTEAQTTNRDVTESTIQDDHSEQKPLFSGELVEIPNLEKLTLSLLNIRKIWNNQHSSSSYFQNLIKLVVKDCDKLTYLCSSSMASSLKKLKSLVISGCSSKEKIFEIETISEDKVCVFPKLEEICLNQMNRLTNIWQTEVSVDSFSSLTLVKIENCNKLENIFPSHMEGWFESLINVEVSKCKSVKEIFEINDLQEIDEFGGIDTNLHVILLENLPKLKKLWSKDPNGILNFHKLRTVEVSHCDELRNLFPASMAKDISNLERMSVLYCEKMVEIVASKGASEVNNDPLVFPELSYVRLYSLSNIKHFYKERHLIKCPNLKEFSVVQCVKLKIFSKEISRTTNKEERCIFSAEEVLSNLEYMEINFNQAQNLLPNYQMHNLKELSLIYVTSVDLFYQFSYIMPNLEKLKLTSYYPDEESESNGDIAHKKRLVIVLQLEELVLLFSTIKDLGLERVPILQRLKLLKLEYCEKLSNLGLPFVSLSYLTYLELKSCQGLRNLMASSTAQSMVQLKTMKVINCNNLKEIVSNEKNEEGKVKKIVFSKLISIELVRLENLASFCSYKDYEFEFPSLEILIIRECMKMVKFSEREPIVPKLKDVFGVEGDEKAKWQWESDLNATIQKVFNEKVSFAYSEDLWLDEFIIEQLWHSSDWVRQKSFGYLKKLSAWGCDSLVHIIPSHLLSCFHNLEELEVGYCDAQVIFNISDENRVTKASGIFHLKKLSVEFLPELEHVWDKDPEGIIGLQFLKEISVSYCCSLRSLFPASVAKDLTRLQVLEVRKCEELEEIFMKNERSEEEEGSTQESVFHRLTTLRLEELPSLKYSIHYSKKQVILTTLPLGDHSKLAFIQN</sequence>
<dbReference type="GO" id="GO:0006952">
    <property type="term" value="P:defense response"/>
    <property type="evidence" value="ECO:0007669"/>
    <property type="project" value="UniProtKB-KW"/>
</dbReference>
<dbReference type="OMA" id="WLYVFEC"/>
<name>A0A0L9VSE9_PHAAN</name>
<dbReference type="Gene3D" id="3.40.50.300">
    <property type="entry name" value="P-loop containing nucleotide triphosphate hydrolases"/>
    <property type="match status" value="1"/>
</dbReference>
<dbReference type="SUPFAM" id="SSF52058">
    <property type="entry name" value="L domain-like"/>
    <property type="match status" value="1"/>
</dbReference>